<comment type="caution">
    <text evidence="5">The sequence shown here is derived from an EMBL/GenBank/DDBJ whole genome shotgun (WGS) entry which is preliminary data.</text>
</comment>
<organism evidence="5 6">
    <name type="scientific">Ladona fulva</name>
    <name type="common">Scarce chaser dragonfly</name>
    <name type="synonym">Libellula fulva</name>
    <dbReference type="NCBI Taxonomy" id="123851"/>
    <lineage>
        <taxon>Eukaryota</taxon>
        <taxon>Metazoa</taxon>
        <taxon>Ecdysozoa</taxon>
        <taxon>Arthropoda</taxon>
        <taxon>Hexapoda</taxon>
        <taxon>Insecta</taxon>
        <taxon>Pterygota</taxon>
        <taxon>Palaeoptera</taxon>
        <taxon>Odonata</taxon>
        <taxon>Epiprocta</taxon>
        <taxon>Anisoptera</taxon>
        <taxon>Libelluloidea</taxon>
        <taxon>Libellulidae</taxon>
        <taxon>Ladona</taxon>
    </lineage>
</organism>
<dbReference type="PANTHER" id="PTHR28052">
    <property type="entry name" value="UPF0545 PROTEIN C22ORF39"/>
    <property type="match status" value="1"/>
</dbReference>
<evidence type="ECO:0000313" key="5">
    <source>
        <dbReference type="EMBL" id="KAG8223882.1"/>
    </source>
</evidence>
<evidence type="ECO:0000256" key="2">
    <source>
        <dbReference type="ARBA" id="ARBA00043942"/>
    </source>
</evidence>
<dbReference type="Proteomes" id="UP000792457">
    <property type="component" value="Unassembled WGS sequence"/>
</dbReference>
<dbReference type="Pfam" id="PF11326">
    <property type="entry name" value="PANTS-like"/>
    <property type="match status" value="1"/>
</dbReference>
<gene>
    <name evidence="5" type="ORF">J437_LFUL004718</name>
</gene>
<protein>
    <recommendedName>
        <fullName evidence="3">Synaptic plasticity regulator PANTS</fullName>
    </recommendedName>
    <alternativeName>
        <fullName evidence="4">Plasticity-associated neural transcript short</fullName>
    </alternativeName>
</protein>
<comment type="similarity">
    <text evidence="1">Belongs to the UPF0545 family.</text>
</comment>
<evidence type="ECO:0000313" key="6">
    <source>
        <dbReference type="Proteomes" id="UP000792457"/>
    </source>
</evidence>
<comment type="subcellular location">
    <subcellularLocation>
        <location evidence="2">Synaptic cleft</location>
    </subcellularLocation>
</comment>
<name>A0A8K0NW55_LADFU</name>
<evidence type="ECO:0000256" key="1">
    <source>
        <dbReference type="ARBA" id="ARBA00006412"/>
    </source>
</evidence>
<dbReference type="AlphaFoldDB" id="A0A8K0NW55"/>
<proteinExistence type="inferred from homology"/>
<dbReference type="PANTHER" id="PTHR28052:SF1">
    <property type="entry name" value="UPF0545 PROTEIN C22ORF39"/>
    <property type="match status" value="1"/>
</dbReference>
<dbReference type="GO" id="GO:0043083">
    <property type="term" value="C:synaptic cleft"/>
    <property type="evidence" value="ECO:0007669"/>
    <property type="project" value="UniProtKB-SubCell"/>
</dbReference>
<evidence type="ECO:0000256" key="3">
    <source>
        <dbReference type="ARBA" id="ARBA00044072"/>
    </source>
</evidence>
<reference evidence="5" key="1">
    <citation type="submission" date="2013-04" db="EMBL/GenBank/DDBJ databases">
        <authorList>
            <person name="Qu J."/>
            <person name="Murali S.C."/>
            <person name="Bandaranaike D."/>
            <person name="Bellair M."/>
            <person name="Blankenburg K."/>
            <person name="Chao H."/>
            <person name="Dinh H."/>
            <person name="Doddapaneni H."/>
            <person name="Downs B."/>
            <person name="Dugan-Rocha S."/>
            <person name="Elkadiri S."/>
            <person name="Gnanaolivu R.D."/>
            <person name="Hernandez B."/>
            <person name="Javaid M."/>
            <person name="Jayaseelan J.C."/>
            <person name="Lee S."/>
            <person name="Li M."/>
            <person name="Ming W."/>
            <person name="Munidasa M."/>
            <person name="Muniz J."/>
            <person name="Nguyen L."/>
            <person name="Ongeri F."/>
            <person name="Osuji N."/>
            <person name="Pu L.-L."/>
            <person name="Puazo M."/>
            <person name="Qu C."/>
            <person name="Quiroz J."/>
            <person name="Raj R."/>
            <person name="Weissenberger G."/>
            <person name="Xin Y."/>
            <person name="Zou X."/>
            <person name="Han Y."/>
            <person name="Richards S."/>
            <person name="Worley K."/>
            <person name="Muzny D."/>
            <person name="Gibbs R."/>
        </authorList>
    </citation>
    <scope>NUCLEOTIDE SEQUENCE</scope>
    <source>
        <strain evidence="5">Sampled in the wild</strain>
    </source>
</reference>
<reference evidence="5" key="2">
    <citation type="submission" date="2017-10" db="EMBL/GenBank/DDBJ databases">
        <title>Ladona fulva Genome sequencing and assembly.</title>
        <authorList>
            <person name="Murali S."/>
            <person name="Richards S."/>
            <person name="Bandaranaike D."/>
            <person name="Bellair M."/>
            <person name="Blankenburg K."/>
            <person name="Chao H."/>
            <person name="Dinh H."/>
            <person name="Doddapaneni H."/>
            <person name="Dugan-Rocha S."/>
            <person name="Elkadiri S."/>
            <person name="Gnanaolivu R."/>
            <person name="Hernandez B."/>
            <person name="Skinner E."/>
            <person name="Javaid M."/>
            <person name="Lee S."/>
            <person name="Li M."/>
            <person name="Ming W."/>
            <person name="Munidasa M."/>
            <person name="Muniz J."/>
            <person name="Nguyen L."/>
            <person name="Hughes D."/>
            <person name="Osuji N."/>
            <person name="Pu L.-L."/>
            <person name="Puazo M."/>
            <person name="Qu C."/>
            <person name="Quiroz J."/>
            <person name="Raj R."/>
            <person name="Weissenberger G."/>
            <person name="Xin Y."/>
            <person name="Zou X."/>
            <person name="Han Y."/>
            <person name="Worley K."/>
            <person name="Muzny D."/>
            <person name="Gibbs R."/>
        </authorList>
    </citation>
    <scope>NUCLEOTIDE SEQUENCE</scope>
    <source>
        <strain evidence="5">Sampled in the wild</strain>
    </source>
</reference>
<dbReference type="EMBL" id="KZ308178">
    <property type="protein sequence ID" value="KAG8223882.1"/>
    <property type="molecule type" value="Genomic_DNA"/>
</dbReference>
<accession>A0A8K0NW55</accession>
<dbReference type="InterPro" id="IPR021475">
    <property type="entry name" value="Pants/Emi1-like"/>
</dbReference>
<dbReference type="OrthoDB" id="5946508at2759"/>
<sequence>MAKEERNETTEGQIIPYMWMVRPCLVYQEEYSDCKSIRGRFHQYFIHGETIDCNQWLRDSENCKRWEESKNLSALNSLIDSEKKRKTERLRKYVENDIWELRDEPPQDWNKPLPEWMEKEYSSTYLAFKSVERKSKTAEVVNESLCVIS</sequence>
<keyword evidence="6" id="KW-1185">Reference proteome</keyword>
<evidence type="ECO:0000256" key="4">
    <source>
        <dbReference type="ARBA" id="ARBA00044235"/>
    </source>
</evidence>